<proteinExistence type="predicted"/>
<dbReference type="EMBL" id="MPTB01000015">
    <property type="protein sequence ID" value="OMD47503.1"/>
    <property type="molecule type" value="Genomic_DNA"/>
</dbReference>
<evidence type="ECO:0008006" key="3">
    <source>
        <dbReference type="Google" id="ProtNLM"/>
    </source>
</evidence>
<reference evidence="1 2" key="1">
    <citation type="submission" date="2016-10" db="EMBL/GenBank/DDBJ databases">
        <title>Paenibacillus species isolates.</title>
        <authorList>
            <person name="Beno S.M."/>
        </authorList>
    </citation>
    <scope>NUCLEOTIDE SEQUENCE [LARGE SCALE GENOMIC DNA]</scope>
    <source>
        <strain evidence="1 2">FSL H7-0744</strain>
    </source>
</reference>
<comment type="caution">
    <text evidence="1">The sequence shown here is derived from an EMBL/GenBank/DDBJ whole genome shotgun (WGS) entry which is preliminary data.</text>
</comment>
<sequence>MFKAYRFIERGGKYLSPDSVETAEDVYQYVQAHKEHYPEVRITADHDNYITVQAFNGIITFPKKWALLEVKLKYINEPVSFNSDAFKQALEQSGFPAESNIDFYCSFCTALFNGVVSELYESIEGED</sequence>
<evidence type="ECO:0000313" key="1">
    <source>
        <dbReference type="EMBL" id="OMD47503.1"/>
    </source>
</evidence>
<gene>
    <name evidence="1" type="ORF">BSK56_13195</name>
</gene>
<organism evidence="1 2">
    <name type="scientific">Paenibacillus borealis</name>
    <dbReference type="NCBI Taxonomy" id="160799"/>
    <lineage>
        <taxon>Bacteria</taxon>
        <taxon>Bacillati</taxon>
        <taxon>Bacillota</taxon>
        <taxon>Bacilli</taxon>
        <taxon>Bacillales</taxon>
        <taxon>Paenibacillaceae</taxon>
        <taxon>Paenibacillus</taxon>
    </lineage>
</organism>
<evidence type="ECO:0000313" key="2">
    <source>
        <dbReference type="Proteomes" id="UP000187412"/>
    </source>
</evidence>
<dbReference type="Proteomes" id="UP000187412">
    <property type="component" value="Unassembled WGS sequence"/>
</dbReference>
<protein>
    <recommendedName>
        <fullName evidence="3">Phage protein</fullName>
    </recommendedName>
</protein>
<name>A0ABX3HAV8_PAEBO</name>
<dbReference type="RefSeq" id="WP_076110941.1">
    <property type="nucleotide sequence ID" value="NZ_MPTB01000015.1"/>
</dbReference>
<keyword evidence="2" id="KW-1185">Reference proteome</keyword>
<accession>A0ABX3HAV8</accession>